<protein>
    <submittedName>
        <fullName evidence="1">Uncharacterized protein</fullName>
    </submittedName>
</protein>
<sequence>GILAKYVLLPAYNQQENLNPNNSLKVIGEMLSKLVKALILEKFCGTNRDSLEIEV</sequence>
<evidence type="ECO:0000313" key="2">
    <source>
        <dbReference type="Proteomes" id="UP000237105"/>
    </source>
</evidence>
<organism evidence="1 2">
    <name type="scientific">Parasponia andersonii</name>
    <name type="common">Sponia andersonii</name>
    <dbReference type="NCBI Taxonomy" id="3476"/>
    <lineage>
        <taxon>Eukaryota</taxon>
        <taxon>Viridiplantae</taxon>
        <taxon>Streptophyta</taxon>
        <taxon>Embryophyta</taxon>
        <taxon>Tracheophyta</taxon>
        <taxon>Spermatophyta</taxon>
        <taxon>Magnoliopsida</taxon>
        <taxon>eudicotyledons</taxon>
        <taxon>Gunneridae</taxon>
        <taxon>Pentapetalae</taxon>
        <taxon>rosids</taxon>
        <taxon>fabids</taxon>
        <taxon>Rosales</taxon>
        <taxon>Cannabaceae</taxon>
        <taxon>Parasponia</taxon>
    </lineage>
</organism>
<keyword evidence="2" id="KW-1185">Reference proteome</keyword>
<proteinExistence type="predicted"/>
<reference evidence="2" key="1">
    <citation type="submission" date="2016-06" db="EMBL/GenBank/DDBJ databases">
        <title>Parallel loss of symbiosis genes in relatives of nitrogen-fixing non-legume Parasponia.</title>
        <authorList>
            <person name="Van Velzen R."/>
            <person name="Holmer R."/>
            <person name="Bu F."/>
            <person name="Rutten L."/>
            <person name="Van Zeijl A."/>
            <person name="Liu W."/>
            <person name="Santuari L."/>
            <person name="Cao Q."/>
            <person name="Sharma T."/>
            <person name="Shen D."/>
            <person name="Roswanjaya Y."/>
            <person name="Wardhani T."/>
            <person name="Kalhor M.S."/>
            <person name="Jansen J."/>
            <person name="Van den Hoogen J."/>
            <person name="Gungor B."/>
            <person name="Hartog M."/>
            <person name="Hontelez J."/>
            <person name="Verver J."/>
            <person name="Yang W.-C."/>
            <person name="Schijlen E."/>
            <person name="Repin R."/>
            <person name="Schilthuizen M."/>
            <person name="Schranz E."/>
            <person name="Heidstra R."/>
            <person name="Miyata K."/>
            <person name="Fedorova E."/>
            <person name="Kohlen W."/>
            <person name="Bisseling T."/>
            <person name="Smit S."/>
            <person name="Geurts R."/>
        </authorList>
    </citation>
    <scope>NUCLEOTIDE SEQUENCE [LARGE SCALE GENOMIC DNA]</scope>
    <source>
        <strain evidence="2">cv. WU1-14</strain>
    </source>
</reference>
<dbReference type="AlphaFoldDB" id="A0A2P5DH78"/>
<dbReference type="Proteomes" id="UP000237105">
    <property type="component" value="Unassembled WGS sequence"/>
</dbReference>
<comment type="caution">
    <text evidence="1">The sequence shown here is derived from an EMBL/GenBank/DDBJ whole genome shotgun (WGS) entry which is preliminary data.</text>
</comment>
<accession>A0A2P5DH78</accession>
<feature type="non-terminal residue" evidence="1">
    <location>
        <position position="1"/>
    </location>
</feature>
<gene>
    <name evidence="1" type="ORF">PanWU01x14_064060</name>
</gene>
<dbReference type="EMBL" id="JXTB01000038">
    <property type="protein sequence ID" value="PON72640.1"/>
    <property type="molecule type" value="Genomic_DNA"/>
</dbReference>
<dbReference type="OrthoDB" id="10315312at2759"/>
<name>A0A2P5DH78_PARAD</name>
<evidence type="ECO:0000313" key="1">
    <source>
        <dbReference type="EMBL" id="PON72640.1"/>
    </source>
</evidence>